<sequence>MELQSTFLLLVLGCAVTSSGATNSKHSVATCSAALPNRSSFSKGFLFGAAGSVYQYEGGRGPSIWDTFTHKYPGRCWDFEGYGVSCSQIFNLMV</sequence>
<evidence type="ECO:0000256" key="2">
    <source>
        <dbReference type="SAM" id="SignalP"/>
    </source>
</evidence>
<dbReference type="OrthoDB" id="65569at2759"/>
<feature type="signal peptide" evidence="2">
    <location>
        <begin position="1"/>
        <end position="21"/>
    </location>
</feature>
<proteinExistence type="inferred from homology"/>
<gene>
    <name evidence="3" type="ORF">Pyn_01040</name>
</gene>
<organism evidence="3 4">
    <name type="scientific">Prunus yedoensis var. nudiflora</name>
    <dbReference type="NCBI Taxonomy" id="2094558"/>
    <lineage>
        <taxon>Eukaryota</taxon>
        <taxon>Viridiplantae</taxon>
        <taxon>Streptophyta</taxon>
        <taxon>Embryophyta</taxon>
        <taxon>Tracheophyta</taxon>
        <taxon>Spermatophyta</taxon>
        <taxon>Magnoliopsida</taxon>
        <taxon>eudicotyledons</taxon>
        <taxon>Gunneridae</taxon>
        <taxon>Pentapetalae</taxon>
        <taxon>rosids</taxon>
        <taxon>fabids</taxon>
        <taxon>Rosales</taxon>
        <taxon>Rosaceae</taxon>
        <taxon>Amygdaloideae</taxon>
        <taxon>Amygdaleae</taxon>
        <taxon>Prunus</taxon>
    </lineage>
</organism>
<dbReference type="SUPFAM" id="SSF51445">
    <property type="entry name" value="(Trans)glycosidases"/>
    <property type="match status" value="1"/>
</dbReference>
<dbReference type="InterPro" id="IPR017853">
    <property type="entry name" value="GH"/>
</dbReference>
<dbReference type="Proteomes" id="UP000250321">
    <property type="component" value="Unassembled WGS sequence"/>
</dbReference>
<comment type="similarity">
    <text evidence="1">Belongs to the glycosyl hydrolase 1 family.</text>
</comment>
<accession>A0A314UG18</accession>
<comment type="caution">
    <text evidence="3">The sequence shown here is derived from an EMBL/GenBank/DDBJ whole genome shotgun (WGS) entry which is preliminary data.</text>
</comment>
<dbReference type="GO" id="GO:0005975">
    <property type="term" value="P:carbohydrate metabolic process"/>
    <property type="evidence" value="ECO:0007669"/>
    <property type="project" value="InterPro"/>
</dbReference>
<dbReference type="GO" id="GO:0004553">
    <property type="term" value="F:hydrolase activity, hydrolyzing O-glycosyl compounds"/>
    <property type="evidence" value="ECO:0007669"/>
    <property type="project" value="InterPro"/>
</dbReference>
<evidence type="ECO:0000313" key="3">
    <source>
        <dbReference type="EMBL" id="PQM36281.1"/>
    </source>
</evidence>
<name>A0A314UG18_PRUYE</name>
<evidence type="ECO:0000313" key="4">
    <source>
        <dbReference type="Proteomes" id="UP000250321"/>
    </source>
</evidence>
<dbReference type="AlphaFoldDB" id="A0A314UG18"/>
<dbReference type="InterPro" id="IPR001360">
    <property type="entry name" value="Glyco_hydro_1"/>
</dbReference>
<dbReference type="Pfam" id="PF00232">
    <property type="entry name" value="Glyco_hydro_1"/>
    <property type="match status" value="1"/>
</dbReference>
<reference evidence="3 4" key="1">
    <citation type="submission" date="2018-02" db="EMBL/GenBank/DDBJ databases">
        <title>Draft genome of wild Prunus yedoensis var. nudiflora.</title>
        <authorList>
            <person name="Baek S."/>
            <person name="Kim J.-H."/>
            <person name="Choi K."/>
            <person name="Kim G.-B."/>
            <person name="Cho A."/>
            <person name="Jang H."/>
            <person name="Shin C.-H."/>
            <person name="Yu H.-J."/>
            <person name="Mun J.-H."/>
        </authorList>
    </citation>
    <scope>NUCLEOTIDE SEQUENCE [LARGE SCALE GENOMIC DNA]</scope>
    <source>
        <strain evidence="4">cv. Jeju island</strain>
        <tissue evidence="3">Leaf</tissue>
    </source>
</reference>
<dbReference type="Gene3D" id="3.20.20.80">
    <property type="entry name" value="Glycosidases"/>
    <property type="match status" value="1"/>
</dbReference>
<keyword evidence="2" id="KW-0732">Signal</keyword>
<dbReference type="STRING" id="2094558.A0A314UG18"/>
<protein>
    <submittedName>
        <fullName evidence="3">Non-cyanogenic beta-glucosidase-like</fullName>
    </submittedName>
</protein>
<dbReference type="EMBL" id="PJQY01003564">
    <property type="protein sequence ID" value="PQM36281.1"/>
    <property type="molecule type" value="Genomic_DNA"/>
</dbReference>
<evidence type="ECO:0000256" key="1">
    <source>
        <dbReference type="ARBA" id="ARBA00010838"/>
    </source>
</evidence>
<feature type="chain" id="PRO_5016392645" evidence="2">
    <location>
        <begin position="22"/>
        <end position="94"/>
    </location>
</feature>
<keyword evidence="4" id="KW-1185">Reference proteome</keyword>